<feature type="region of interest" description="Disordered" evidence="1">
    <location>
        <begin position="69"/>
        <end position="105"/>
    </location>
</feature>
<evidence type="ECO:0000256" key="1">
    <source>
        <dbReference type="SAM" id="MobiDB-lite"/>
    </source>
</evidence>
<feature type="compositionally biased region" description="Basic and acidic residues" evidence="1">
    <location>
        <begin position="1"/>
        <end position="12"/>
    </location>
</feature>
<organism evidence="2 3">
    <name type="scientific">Chlorella ohadii</name>
    <dbReference type="NCBI Taxonomy" id="2649997"/>
    <lineage>
        <taxon>Eukaryota</taxon>
        <taxon>Viridiplantae</taxon>
        <taxon>Chlorophyta</taxon>
        <taxon>core chlorophytes</taxon>
        <taxon>Trebouxiophyceae</taxon>
        <taxon>Chlorellales</taxon>
        <taxon>Chlorellaceae</taxon>
        <taxon>Chlorella clade</taxon>
        <taxon>Chlorella</taxon>
    </lineage>
</organism>
<evidence type="ECO:0000313" key="3">
    <source>
        <dbReference type="Proteomes" id="UP001205105"/>
    </source>
</evidence>
<evidence type="ECO:0000313" key="2">
    <source>
        <dbReference type="EMBL" id="KAI7835386.1"/>
    </source>
</evidence>
<keyword evidence="3" id="KW-1185">Reference proteome</keyword>
<protein>
    <submittedName>
        <fullName evidence="2">Uncharacterized protein</fullName>
    </submittedName>
</protein>
<gene>
    <name evidence="2" type="ORF">COHA_010708</name>
</gene>
<reference evidence="2" key="1">
    <citation type="submission" date="2020-11" db="EMBL/GenBank/DDBJ databases">
        <title>Chlorella ohadii genome sequencing and assembly.</title>
        <authorList>
            <person name="Murik O."/>
            <person name="Treves H."/>
            <person name="Kedem I."/>
            <person name="Shotland Y."/>
            <person name="Kaplan A."/>
        </authorList>
    </citation>
    <scope>NUCLEOTIDE SEQUENCE</scope>
    <source>
        <strain evidence="2">1</strain>
    </source>
</reference>
<feature type="region of interest" description="Disordered" evidence="1">
    <location>
        <begin position="1"/>
        <end position="36"/>
    </location>
</feature>
<name>A0AAD5GWR2_9CHLO</name>
<accession>A0AAD5GWR2</accession>
<comment type="caution">
    <text evidence="2">The sequence shown here is derived from an EMBL/GenBank/DDBJ whole genome shotgun (WGS) entry which is preliminary data.</text>
</comment>
<sequence>MIGRPLHEERGLEAPVPLPEPSGTQRPEPTPPELFGADAEGVLEEAGAGELLEQRGALASFAAEGMAGSAAARRPEQAAGTHPVVRGFDSPSESGGPFVRGHGADIDLAAPGPTAAGGVVLSAEGAAAMPGLLRLSAEEKALKEDRRRRE</sequence>
<dbReference type="AlphaFoldDB" id="A0AAD5GWR2"/>
<dbReference type="EMBL" id="JADXDR010000273">
    <property type="protein sequence ID" value="KAI7835386.1"/>
    <property type="molecule type" value="Genomic_DNA"/>
</dbReference>
<dbReference type="Proteomes" id="UP001205105">
    <property type="component" value="Unassembled WGS sequence"/>
</dbReference>
<proteinExistence type="predicted"/>